<dbReference type="Proteomes" id="UP000622547">
    <property type="component" value="Unassembled WGS sequence"/>
</dbReference>
<reference evidence="1 2" key="1">
    <citation type="submission" date="2021-01" db="EMBL/GenBank/DDBJ databases">
        <title>Whole genome shotgun sequence of Planotetraspora phitsanulokensis NBRC 104273.</title>
        <authorList>
            <person name="Komaki H."/>
            <person name="Tamura T."/>
        </authorList>
    </citation>
    <scope>NUCLEOTIDE SEQUENCE [LARGE SCALE GENOMIC DNA]</scope>
    <source>
        <strain evidence="1 2">NBRC 104273</strain>
    </source>
</reference>
<dbReference type="Gene3D" id="3.30.70.1280">
    <property type="entry name" value="SP0830-like domains"/>
    <property type="match status" value="1"/>
</dbReference>
<comment type="caution">
    <text evidence="1">The sequence shown here is derived from an EMBL/GenBank/DDBJ whole genome shotgun (WGS) entry which is preliminary data.</text>
</comment>
<dbReference type="PANTHER" id="PTHR36439">
    <property type="entry name" value="BLL4334 PROTEIN"/>
    <property type="match status" value="1"/>
</dbReference>
<name>A0A8J3U3N5_9ACTN</name>
<dbReference type="Pfam" id="PF08002">
    <property type="entry name" value="DUF1697"/>
    <property type="match status" value="1"/>
</dbReference>
<evidence type="ECO:0000313" key="2">
    <source>
        <dbReference type="Proteomes" id="UP000622547"/>
    </source>
</evidence>
<dbReference type="EMBL" id="BOOP01000004">
    <property type="protein sequence ID" value="GII36387.1"/>
    <property type="molecule type" value="Genomic_DNA"/>
</dbReference>
<protein>
    <recommendedName>
        <fullName evidence="3">DUF1697 domain-containing protein</fullName>
    </recommendedName>
</protein>
<evidence type="ECO:0008006" key="3">
    <source>
        <dbReference type="Google" id="ProtNLM"/>
    </source>
</evidence>
<proteinExistence type="predicted"/>
<dbReference type="PIRSF" id="PIRSF008502">
    <property type="entry name" value="UCP008502"/>
    <property type="match status" value="1"/>
</dbReference>
<dbReference type="AlphaFoldDB" id="A0A8J3U3N5"/>
<dbReference type="RefSeq" id="WP_204072099.1">
    <property type="nucleotide sequence ID" value="NZ_BAABHI010000012.1"/>
</dbReference>
<organism evidence="1 2">
    <name type="scientific">Planotetraspora phitsanulokensis</name>
    <dbReference type="NCBI Taxonomy" id="575192"/>
    <lineage>
        <taxon>Bacteria</taxon>
        <taxon>Bacillati</taxon>
        <taxon>Actinomycetota</taxon>
        <taxon>Actinomycetes</taxon>
        <taxon>Streptosporangiales</taxon>
        <taxon>Streptosporangiaceae</taxon>
        <taxon>Planotetraspora</taxon>
    </lineage>
</organism>
<dbReference type="PANTHER" id="PTHR36439:SF1">
    <property type="entry name" value="DUF1697 DOMAIN-CONTAINING PROTEIN"/>
    <property type="match status" value="1"/>
</dbReference>
<dbReference type="SUPFAM" id="SSF160379">
    <property type="entry name" value="SP0830-like"/>
    <property type="match status" value="1"/>
</dbReference>
<evidence type="ECO:0000313" key="1">
    <source>
        <dbReference type="EMBL" id="GII36387.1"/>
    </source>
</evidence>
<sequence length="197" mass="22125">MRYVALLRGININPRSQMAMADLRALLEGLGHTGVSTHLRSGNAVFTGDEEPRERVASAIERRITEELTMEVAVIVRTAGELRAVVEENPLEVRDPAKFAVVFLAGEPDRRTLEGIDPASYAPEEMRVGRRELYMYFPDGLRRPKLPPLLEKRSSAVATMRNWNTVTKLLSLAEDRAPPPFLLTNHAFVSHDRRSIP</sequence>
<gene>
    <name evidence="1" type="ORF">Pph01_13900</name>
</gene>
<accession>A0A8J3U3N5</accession>
<dbReference type="InterPro" id="IPR012545">
    <property type="entry name" value="DUF1697"/>
</dbReference>
<keyword evidence="2" id="KW-1185">Reference proteome</keyword>